<dbReference type="EMBL" id="FNVK01000007">
    <property type="protein sequence ID" value="SEF73260.1"/>
    <property type="molecule type" value="Genomic_DNA"/>
</dbReference>
<name>Q2Y984_NITMU</name>
<keyword evidence="3" id="KW-1185">Reference proteome</keyword>
<dbReference type="EMBL" id="CP000103">
    <property type="protein sequence ID" value="ABB74687.1"/>
    <property type="molecule type" value="Genomic_DNA"/>
</dbReference>
<dbReference type="AlphaFoldDB" id="Q2Y984"/>
<dbReference type="eggNOG" id="COG0546">
    <property type="taxonomic scope" value="Bacteria"/>
</dbReference>
<evidence type="ECO:0000313" key="4">
    <source>
        <dbReference type="Proteomes" id="UP000236751"/>
    </source>
</evidence>
<evidence type="ECO:0000313" key="2">
    <source>
        <dbReference type="EMBL" id="SEF73260.1"/>
    </source>
</evidence>
<dbReference type="STRING" id="323848.Nmul_A1384"/>
<dbReference type="HOGENOM" id="CLU_137379_0_0_4"/>
<gene>
    <name evidence="1" type="ordered locus">Nmul_A1384</name>
    <name evidence="2" type="ORF">SAMN05216403_10765</name>
</gene>
<dbReference type="Proteomes" id="UP000236751">
    <property type="component" value="Unassembled WGS sequence"/>
</dbReference>
<accession>Q2Y984</accession>
<evidence type="ECO:0000313" key="1">
    <source>
        <dbReference type="EMBL" id="ABB74687.1"/>
    </source>
</evidence>
<protein>
    <submittedName>
        <fullName evidence="1">Uncharacterized protein</fullName>
    </submittedName>
</protein>
<reference evidence="3" key="2">
    <citation type="submission" date="2005-08" db="EMBL/GenBank/DDBJ databases">
        <title>Complete sequence of chromosome 1 of Nitrosospira multiformis ATCC 25196.</title>
        <authorList>
            <person name="Copeland A."/>
            <person name="Lucas S."/>
            <person name="Lapidus A."/>
            <person name="Barry K."/>
            <person name="Detter J.C."/>
            <person name="Glavina T."/>
            <person name="Hammon N."/>
            <person name="Israni S."/>
            <person name="Pitluck S."/>
            <person name="Chain P."/>
            <person name="Malfatti S."/>
            <person name="Shin M."/>
            <person name="Vergez L."/>
            <person name="Schmutz J."/>
            <person name="Larimer F."/>
            <person name="Land M."/>
            <person name="Hauser L."/>
            <person name="Kyrpides N."/>
            <person name="Lykidis A."/>
            <person name="Richardson P."/>
        </authorList>
    </citation>
    <scope>NUCLEOTIDE SEQUENCE [LARGE SCALE GENOMIC DNA]</scope>
    <source>
        <strain evidence="3">ATCC 25196 / NCIMB 11849 / C 71</strain>
    </source>
</reference>
<organism evidence="1 3">
    <name type="scientific">Nitrosospira multiformis (strain ATCC 25196 / NCIMB 11849 / C 71)</name>
    <dbReference type="NCBI Taxonomy" id="323848"/>
    <lineage>
        <taxon>Bacteria</taxon>
        <taxon>Pseudomonadati</taxon>
        <taxon>Pseudomonadota</taxon>
        <taxon>Betaproteobacteria</taxon>
        <taxon>Nitrosomonadales</taxon>
        <taxon>Nitrosomonadaceae</taxon>
        <taxon>Nitrosospira</taxon>
    </lineage>
</organism>
<evidence type="ECO:0000313" key="3">
    <source>
        <dbReference type="Proteomes" id="UP000002718"/>
    </source>
</evidence>
<sequence>MLRPVHAGYELVCVSAIEAQDAEARLQNLRHCGFPIERMIATDNAEIDDSPKAAALRELQPVVFVDDFLPYLRRIPDNIHAALILREQNGSPNVGANLVWAHSRHADLADFTLWWLNR</sequence>
<dbReference type="RefSeq" id="WP_011380723.1">
    <property type="nucleotide sequence ID" value="NZ_FNVK01000007.1"/>
</dbReference>
<reference evidence="2 4" key="4">
    <citation type="submission" date="2016-10" db="EMBL/GenBank/DDBJ databases">
        <authorList>
            <person name="de Groot N.N."/>
        </authorList>
    </citation>
    <scope>NUCLEOTIDE SEQUENCE [LARGE SCALE GENOMIC DNA]</scope>
    <source>
        <strain evidence="2 4">Nl13</strain>
    </source>
</reference>
<reference evidence="1 3" key="3">
    <citation type="journal article" date="2008" name="Appl. Environ. Microbiol.">
        <title>Complete genome sequence of Nitrosospira multiformis, an ammonia-oxidizing bacterium from the soil environment.</title>
        <authorList>
            <person name="Norton J.M."/>
            <person name="Klotz M.G."/>
            <person name="Stein L.Y."/>
            <person name="Arp D.J."/>
            <person name="Bottomley P.J."/>
            <person name="Chain P.S."/>
            <person name="Hauser L.J."/>
            <person name="Land M.L."/>
            <person name="Larimer F.W."/>
            <person name="Shin M.W."/>
            <person name="Starkenburg S.R."/>
        </authorList>
    </citation>
    <scope>NUCLEOTIDE SEQUENCE [LARGE SCALE GENOMIC DNA]</scope>
    <source>
        <strain evidence="1">ATCC 25196</strain>
        <strain evidence="3">ATCC 25196 / NCIMB 11849 / C 71</strain>
    </source>
</reference>
<reference evidence="1" key="1">
    <citation type="submission" date="2005-08" db="EMBL/GenBank/DDBJ databases">
        <title>Complete sequence of Chromosome 1 of Nitrosospira multiformis ATCC 25196.</title>
        <authorList>
            <consortium name="US DOE Joint Genome Institute"/>
            <person name="Copeland A."/>
            <person name="Lucas S."/>
            <person name="Lapidus A."/>
            <person name="Barry K."/>
            <person name="Detter J.C."/>
            <person name="Glavina T."/>
            <person name="Hammon N."/>
            <person name="Israni S."/>
            <person name="Pitluck S."/>
            <person name="Chain P."/>
            <person name="Malfatti S."/>
            <person name="Shin M."/>
            <person name="Vergez L."/>
            <person name="Schmutz J."/>
            <person name="Larimer F."/>
            <person name="Land M."/>
            <person name="Hauser L."/>
            <person name="Kyrpides N."/>
            <person name="Lykidis A."/>
            <person name="Richardson P."/>
        </authorList>
    </citation>
    <scope>NUCLEOTIDE SEQUENCE</scope>
    <source>
        <strain evidence="1">ATCC 25196</strain>
    </source>
</reference>
<dbReference type="KEGG" id="nmu:Nmul_A1384"/>
<proteinExistence type="predicted"/>
<dbReference type="Proteomes" id="UP000002718">
    <property type="component" value="Chromosome"/>
</dbReference>